<name>D1QVF4_9BACT</name>
<evidence type="ECO:0000313" key="2">
    <source>
        <dbReference type="Proteomes" id="UP000004079"/>
    </source>
</evidence>
<gene>
    <name evidence="1" type="ORF">HMPREF0971_02932</name>
</gene>
<dbReference type="STRING" id="649760.HMPREF0971_02932"/>
<organism evidence="1 2">
    <name type="scientific">Segatella oris F0302</name>
    <dbReference type="NCBI Taxonomy" id="649760"/>
    <lineage>
        <taxon>Bacteria</taxon>
        <taxon>Pseudomonadati</taxon>
        <taxon>Bacteroidota</taxon>
        <taxon>Bacteroidia</taxon>
        <taxon>Bacteroidales</taxon>
        <taxon>Prevotellaceae</taxon>
        <taxon>Segatella</taxon>
    </lineage>
</organism>
<accession>D1QVF4</accession>
<proteinExistence type="predicted"/>
<reference evidence="1 2" key="1">
    <citation type="submission" date="2009-11" db="EMBL/GenBank/DDBJ databases">
        <authorList>
            <person name="Weinstock G."/>
            <person name="Sodergren E."/>
            <person name="Clifton S."/>
            <person name="Fulton L."/>
            <person name="Fulton B."/>
            <person name="Courtney L."/>
            <person name="Fronick C."/>
            <person name="Harrison M."/>
            <person name="Strong C."/>
            <person name="Farmer C."/>
            <person name="Delahaunty K."/>
            <person name="Markovic C."/>
            <person name="Hall O."/>
            <person name="Minx P."/>
            <person name="Tomlinson C."/>
            <person name="Mitreva M."/>
            <person name="Nelson J."/>
            <person name="Hou S."/>
            <person name="Wollam A."/>
            <person name="Pepin K.H."/>
            <person name="Johnson M."/>
            <person name="Bhonagiri V."/>
            <person name="Nash W.E."/>
            <person name="Warren W."/>
            <person name="Chinwalla A."/>
            <person name="Mardis E.R."/>
            <person name="Wilson R.K."/>
        </authorList>
    </citation>
    <scope>NUCLEOTIDE SEQUENCE [LARGE SCALE GENOMIC DNA]</scope>
    <source>
        <strain evidence="1 2">F0302</strain>
    </source>
</reference>
<dbReference type="AlphaFoldDB" id="D1QVF4"/>
<evidence type="ECO:0000313" key="1">
    <source>
        <dbReference type="EMBL" id="EFB30675.1"/>
    </source>
</evidence>
<sequence length="47" mass="5641">MRLLQSYIVFVEIANKNIHKNTLLQSFMLIKDKENTINILIFYRKNA</sequence>
<dbReference type="EMBL" id="ACUZ02000056">
    <property type="protein sequence ID" value="EFB30675.1"/>
    <property type="molecule type" value="Genomic_DNA"/>
</dbReference>
<comment type="caution">
    <text evidence="1">The sequence shown here is derived from an EMBL/GenBank/DDBJ whole genome shotgun (WGS) entry which is preliminary data.</text>
</comment>
<protein>
    <submittedName>
        <fullName evidence="1">Uncharacterized protein</fullName>
    </submittedName>
</protein>
<dbReference type="Proteomes" id="UP000004079">
    <property type="component" value="Unassembled WGS sequence"/>
</dbReference>
<dbReference type="HOGENOM" id="CLU_3171698_0_0_10"/>